<evidence type="ECO:0000313" key="3">
    <source>
        <dbReference type="EMBL" id="CAA7266642.1"/>
    </source>
</evidence>
<proteinExistence type="predicted"/>
<evidence type="ECO:0000256" key="1">
    <source>
        <dbReference type="SAM" id="MobiDB-lite"/>
    </source>
</evidence>
<dbReference type="EMBL" id="CACVBS010000055">
    <property type="protein sequence ID" value="CAA7266642.1"/>
    <property type="molecule type" value="Genomic_DNA"/>
</dbReference>
<sequence length="440" mass="47646">MSPPVVVVIRALDQRIQALDLPSLVFHDAPAILTQHYHDYRNAAAKASTSYATGGAASLPVLFAHLQPHMAISPDGVLDPEYYRTIVDHILKACLPPEDYEPEAERIIVREIIVKVLLNDLIPRITQPWFIHKAILDLIGPQETPIYKSQPVTPAASSQPFSFHNIIVIVLSALQSFSGMCLAIIHAYKQAITTIKLVQQSPPRSPQPPTLAVPTPTHLPPELLAPALASKPSQSRHTPSLSNAPSTTSTSSLPSSFSTAASAVPVQPSYLTSISHSAELTDHNYPAPLLALLSEIICATDRFTATVLFTTLSMLAACFTSFLDKLLPHMLFNFLSPAFVFNITRTGKRTLFPNGYPGPPPIDPSPEEQAEIRARLLAWRGKAGLALVLPLLVGPDPSQTIAQALEPLSNAQCNRHLIVFLLDRILIGLFPELGGAAMSS</sequence>
<accession>A0A8S0X489</accession>
<dbReference type="AlphaFoldDB" id="A0A8S0X489"/>
<dbReference type="InterPro" id="IPR003114">
    <property type="entry name" value="Phox_assoc"/>
</dbReference>
<feature type="domain" description="PXA" evidence="2">
    <location>
        <begin position="1"/>
        <end position="143"/>
    </location>
</feature>
<dbReference type="GO" id="GO:0035091">
    <property type="term" value="F:phosphatidylinositol binding"/>
    <property type="evidence" value="ECO:0007669"/>
    <property type="project" value="TreeGrafter"/>
</dbReference>
<evidence type="ECO:0000313" key="4">
    <source>
        <dbReference type="Proteomes" id="UP000467700"/>
    </source>
</evidence>
<dbReference type="Proteomes" id="UP000467700">
    <property type="component" value="Unassembled WGS sequence"/>
</dbReference>
<organism evidence="3 4">
    <name type="scientific">Cyclocybe aegerita</name>
    <name type="common">Black poplar mushroom</name>
    <name type="synonym">Agrocybe aegerita</name>
    <dbReference type="NCBI Taxonomy" id="1973307"/>
    <lineage>
        <taxon>Eukaryota</taxon>
        <taxon>Fungi</taxon>
        <taxon>Dikarya</taxon>
        <taxon>Basidiomycota</taxon>
        <taxon>Agaricomycotina</taxon>
        <taxon>Agaricomycetes</taxon>
        <taxon>Agaricomycetidae</taxon>
        <taxon>Agaricales</taxon>
        <taxon>Agaricineae</taxon>
        <taxon>Bolbitiaceae</taxon>
        <taxon>Cyclocybe</taxon>
    </lineage>
</organism>
<dbReference type="PROSITE" id="PS51207">
    <property type="entry name" value="PXA"/>
    <property type="match status" value="1"/>
</dbReference>
<reference evidence="3 4" key="1">
    <citation type="submission" date="2020-01" db="EMBL/GenBank/DDBJ databases">
        <authorList>
            <person name="Gupta K D."/>
        </authorList>
    </citation>
    <scope>NUCLEOTIDE SEQUENCE [LARGE SCALE GENOMIC DNA]</scope>
</reference>
<dbReference type="Pfam" id="PF02194">
    <property type="entry name" value="PXA"/>
    <property type="match status" value="1"/>
</dbReference>
<protein>
    <recommendedName>
        <fullName evidence="2">PXA domain-containing protein</fullName>
    </recommendedName>
</protein>
<feature type="compositionally biased region" description="Low complexity" evidence="1">
    <location>
        <begin position="238"/>
        <end position="253"/>
    </location>
</feature>
<dbReference type="PANTHER" id="PTHR22775">
    <property type="entry name" value="SORTING NEXIN"/>
    <property type="match status" value="1"/>
</dbReference>
<dbReference type="PANTHER" id="PTHR22775:SF3">
    <property type="entry name" value="SORTING NEXIN-13"/>
    <property type="match status" value="1"/>
</dbReference>
<dbReference type="OrthoDB" id="5582218at2759"/>
<gene>
    <name evidence="3" type="ORF">AAE3_LOCUS8704</name>
</gene>
<comment type="caution">
    <text evidence="3">The sequence shown here is derived from an EMBL/GenBank/DDBJ whole genome shotgun (WGS) entry which is preliminary data.</text>
</comment>
<keyword evidence="4" id="KW-1185">Reference proteome</keyword>
<name>A0A8S0X489_CYCAE</name>
<evidence type="ECO:0000259" key="2">
    <source>
        <dbReference type="PROSITE" id="PS51207"/>
    </source>
</evidence>
<feature type="region of interest" description="Disordered" evidence="1">
    <location>
        <begin position="229"/>
        <end position="253"/>
    </location>
</feature>